<keyword evidence="1" id="KW-0732">Signal</keyword>
<dbReference type="NCBIfam" id="TIGR04409">
    <property type="entry name" value="LptC_YrbK"/>
    <property type="match status" value="1"/>
</dbReference>
<evidence type="ECO:0000313" key="2">
    <source>
        <dbReference type="EMBL" id="QQO09874.1"/>
    </source>
</evidence>
<dbReference type="RefSeq" id="WP_215627178.1">
    <property type="nucleotide sequence ID" value="NZ_CP067089.2"/>
</dbReference>
<feature type="chain" id="PRO_5031426461" evidence="1">
    <location>
        <begin position="28"/>
        <end position="192"/>
    </location>
</feature>
<evidence type="ECO:0000256" key="1">
    <source>
        <dbReference type="SAM" id="SignalP"/>
    </source>
</evidence>
<organism evidence="2 3">
    <name type="scientific">Breznakiella homolactica</name>
    <dbReference type="NCBI Taxonomy" id="2798577"/>
    <lineage>
        <taxon>Bacteria</taxon>
        <taxon>Pseudomonadati</taxon>
        <taxon>Spirochaetota</taxon>
        <taxon>Spirochaetia</taxon>
        <taxon>Spirochaetales</taxon>
        <taxon>Breznakiellaceae</taxon>
        <taxon>Breznakiella</taxon>
    </lineage>
</organism>
<dbReference type="GO" id="GO:0015221">
    <property type="term" value="F:lipopolysaccharide transmembrane transporter activity"/>
    <property type="evidence" value="ECO:0007669"/>
    <property type="project" value="InterPro"/>
</dbReference>
<dbReference type="Proteomes" id="UP000595917">
    <property type="component" value="Chromosome"/>
</dbReference>
<protein>
    <submittedName>
        <fullName evidence="2">LPS export ABC transporter periplasmic protein LptC</fullName>
    </submittedName>
</protein>
<proteinExistence type="predicted"/>
<accession>A0A7T8B9R3</accession>
<dbReference type="GO" id="GO:0005886">
    <property type="term" value="C:plasma membrane"/>
    <property type="evidence" value="ECO:0007669"/>
    <property type="project" value="InterPro"/>
</dbReference>
<dbReference type="AlphaFoldDB" id="A0A7T8B9R3"/>
<keyword evidence="3" id="KW-1185">Reference proteome</keyword>
<evidence type="ECO:0000313" key="3">
    <source>
        <dbReference type="Proteomes" id="UP000595917"/>
    </source>
</evidence>
<gene>
    <name evidence="2" type="primary">lptC</name>
    <name evidence="2" type="ORF">JFL75_02900</name>
</gene>
<dbReference type="InterPro" id="IPR026265">
    <property type="entry name" value="LptC"/>
</dbReference>
<dbReference type="InterPro" id="IPR010664">
    <property type="entry name" value="LipoPS_assembly_LptC-rel"/>
</dbReference>
<dbReference type="Gene3D" id="2.60.450.10">
    <property type="entry name" value="Lipopolysaccharide (LPS) transport protein A like domain"/>
    <property type="match status" value="1"/>
</dbReference>
<name>A0A7T8B9R3_9SPIR</name>
<reference evidence="2" key="1">
    <citation type="submission" date="2021-01" db="EMBL/GenBank/DDBJ databases">
        <title>Description of Breznakiella homolactica.</title>
        <authorList>
            <person name="Song Y."/>
            <person name="Brune A."/>
        </authorList>
    </citation>
    <scope>NUCLEOTIDE SEQUENCE</scope>
    <source>
        <strain evidence="2">RmG30</strain>
    </source>
</reference>
<dbReference type="Pfam" id="PF06835">
    <property type="entry name" value="LptC"/>
    <property type="match status" value="1"/>
</dbReference>
<dbReference type="PROSITE" id="PS51257">
    <property type="entry name" value="PROKAR_LIPOPROTEIN"/>
    <property type="match status" value="1"/>
</dbReference>
<sequence length="192" mass="21610">MKGTWRSRSVWKLALVLLCTAVSCTFDYGTGESQGTDQPDIIMHDVEYVRVRNGEPMVRFEAETAERYEKKQIMELSSFSFEQYNTGSGDVNASGEAGAASVELDSGNVRLQERVLIIVDSEDITIETDRLTWEDSNRVLSGGEDDEVSVYRADGTYMNGRGFSADARRRTWEFTSGIQGTYVHEDEEEESQ</sequence>
<dbReference type="EMBL" id="CP067089">
    <property type="protein sequence ID" value="QQO09874.1"/>
    <property type="molecule type" value="Genomic_DNA"/>
</dbReference>
<feature type="signal peptide" evidence="1">
    <location>
        <begin position="1"/>
        <end position="27"/>
    </location>
</feature>
<dbReference type="KEGG" id="bhc:JFL75_02900"/>